<proteinExistence type="predicted"/>
<accession>A0A151JXD3</accession>
<feature type="compositionally biased region" description="Basic and acidic residues" evidence="1">
    <location>
        <begin position="49"/>
        <end position="59"/>
    </location>
</feature>
<reference evidence="2 3" key="1">
    <citation type="submission" date="2016-03" db="EMBL/GenBank/DDBJ databases">
        <title>Trachymyrmex septentrionalis WGS genome.</title>
        <authorList>
            <person name="Nygaard S."/>
            <person name="Hu H."/>
            <person name="Boomsma J."/>
            <person name="Zhang G."/>
        </authorList>
    </citation>
    <scope>NUCLEOTIDE SEQUENCE [LARGE SCALE GENOMIC DNA]</scope>
    <source>
        <strain evidence="2">Tsep2-gDNA-1</strain>
        <tissue evidence="2">Whole body</tissue>
    </source>
</reference>
<name>A0A151JXD3_9HYME</name>
<evidence type="ECO:0000313" key="2">
    <source>
        <dbReference type="EMBL" id="KYN38918.1"/>
    </source>
</evidence>
<sequence>RKVNKDEKRLIEYIKERGSIVNGSIKSDEKGNWTYTGGRGKSVISMRNGGEEMEKVEKKYRGRKRRMKK</sequence>
<feature type="compositionally biased region" description="Basic residues" evidence="1">
    <location>
        <begin position="60"/>
        <end position="69"/>
    </location>
</feature>
<evidence type="ECO:0000256" key="1">
    <source>
        <dbReference type="SAM" id="MobiDB-lite"/>
    </source>
</evidence>
<organism evidence="2 3">
    <name type="scientific">Trachymyrmex septentrionalis</name>
    <dbReference type="NCBI Taxonomy" id="34720"/>
    <lineage>
        <taxon>Eukaryota</taxon>
        <taxon>Metazoa</taxon>
        <taxon>Ecdysozoa</taxon>
        <taxon>Arthropoda</taxon>
        <taxon>Hexapoda</taxon>
        <taxon>Insecta</taxon>
        <taxon>Pterygota</taxon>
        <taxon>Neoptera</taxon>
        <taxon>Endopterygota</taxon>
        <taxon>Hymenoptera</taxon>
        <taxon>Apocrita</taxon>
        <taxon>Aculeata</taxon>
        <taxon>Formicoidea</taxon>
        <taxon>Formicidae</taxon>
        <taxon>Myrmicinae</taxon>
        <taxon>Trachymyrmex</taxon>
    </lineage>
</organism>
<dbReference type="AlphaFoldDB" id="A0A151JXD3"/>
<gene>
    <name evidence="2" type="ORF">ALC56_06699</name>
</gene>
<keyword evidence="3" id="KW-1185">Reference proteome</keyword>
<dbReference type="Proteomes" id="UP000078541">
    <property type="component" value="Unassembled WGS sequence"/>
</dbReference>
<feature type="region of interest" description="Disordered" evidence="1">
    <location>
        <begin position="48"/>
        <end position="69"/>
    </location>
</feature>
<dbReference type="EMBL" id="KQ981633">
    <property type="protein sequence ID" value="KYN38918.1"/>
    <property type="molecule type" value="Genomic_DNA"/>
</dbReference>
<evidence type="ECO:0000313" key="3">
    <source>
        <dbReference type="Proteomes" id="UP000078541"/>
    </source>
</evidence>
<feature type="non-terminal residue" evidence="2">
    <location>
        <position position="1"/>
    </location>
</feature>
<protein>
    <submittedName>
        <fullName evidence="2">Uncharacterized protein</fullName>
    </submittedName>
</protein>